<evidence type="ECO:0000256" key="1">
    <source>
        <dbReference type="SAM" id="Phobius"/>
    </source>
</evidence>
<dbReference type="Proteomes" id="UP000000343">
    <property type="component" value="Chromosome"/>
</dbReference>
<dbReference type="eggNOG" id="ENOG5033DKB">
    <property type="taxonomic scope" value="Bacteria"/>
</dbReference>
<evidence type="ECO:0000313" key="3">
    <source>
        <dbReference type="Proteomes" id="UP000000343"/>
    </source>
</evidence>
<dbReference type="AlphaFoldDB" id="E8X406"/>
<name>E8X406_GRATM</name>
<keyword evidence="1" id="KW-0812">Transmembrane</keyword>
<protein>
    <submittedName>
        <fullName evidence="2">Uncharacterized protein</fullName>
    </submittedName>
</protein>
<organism evidence="3">
    <name type="scientific">Granulicella tundricola (strain ATCC BAA-1859 / DSM 23138 / MP5ACTX9)</name>
    <dbReference type="NCBI Taxonomy" id="1198114"/>
    <lineage>
        <taxon>Bacteria</taxon>
        <taxon>Pseudomonadati</taxon>
        <taxon>Acidobacteriota</taxon>
        <taxon>Terriglobia</taxon>
        <taxon>Terriglobales</taxon>
        <taxon>Acidobacteriaceae</taxon>
        <taxon>Granulicella</taxon>
    </lineage>
</organism>
<keyword evidence="3" id="KW-1185">Reference proteome</keyword>
<dbReference type="KEGG" id="acm:AciX9_3509"/>
<dbReference type="STRING" id="1198114.AciX9_3509"/>
<dbReference type="EMBL" id="CP002480">
    <property type="protein sequence ID" value="ADW70514.1"/>
    <property type="molecule type" value="Genomic_DNA"/>
</dbReference>
<dbReference type="RefSeq" id="WP_013581825.1">
    <property type="nucleotide sequence ID" value="NC_015064.1"/>
</dbReference>
<proteinExistence type="predicted"/>
<evidence type="ECO:0000313" key="2">
    <source>
        <dbReference type="EMBL" id="ADW70514.1"/>
    </source>
</evidence>
<gene>
    <name evidence="2" type="ordered locus">AciX9_3509</name>
</gene>
<sequence>MSTSQSGLQMVGTCHRCGGELAAHAVTDESGLFCPHCGAPQILLPEYMRPEPVPEPLAVTPTTGTIPPPLPQAIDWRNALICGGAVALVAAVLTVLGVISSFASLINFVWVVSGGVATVAVYQKRRPDALMNGRVGARIGLTAGLMLIVAIGLALATSGVVARFGLHRMASFDAQVAESVQTMQVQMQASMEEQKQSRDVQEKVIGMVNSPEVRAGIAVVYLGLLGAIVVLLGMGGGAFAGMLGARRQGVRRLL</sequence>
<keyword evidence="1" id="KW-1133">Transmembrane helix</keyword>
<dbReference type="PaxDb" id="1198114-AciX9_3509"/>
<dbReference type="HOGENOM" id="CLU_1170201_0_0_0"/>
<accession>E8X406</accession>
<feature type="transmembrane region" description="Helical" evidence="1">
    <location>
        <begin position="143"/>
        <end position="166"/>
    </location>
</feature>
<reference evidence="3" key="1">
    <citation type="submission" date="2011-01" db="EMBL/GenBank/DDBJ databases">
        <title>Complete sequence of chromosome of Acidobacterium sp. MP5ACTX9.</title>
        <authorList>
            <consortium name="US DOE Joint Genome Institute"/>
            <person name="Lucas S."/>
            <person name="Copeland A."/>
            <person name="Lapidus A."/>
            <person name="Cheng J.-F."/>
            <person name="Goodwin L."/>
            <person name="Pitluck S."/>
            <person name="Teshima H."/>
            <person name="Detter J.C."/>
            <person name="Han C."/>
            <person name="Tapia R."/>
            <person name="Land M."/>
            <person name="Hauser L."/>
            <person name="Kyrpides N."/>
            <person name="Ivanova N."/>
            <person name="Ovchinnikova G."/>
            <person name="Pagani I."/>
            <person name="Rawat S.R."/>
            <person name="Mannisto M."/>
            <person name="Haggblom M.M."/>
            <person name="Woyke T."/>
        </authorList>
    </citation>
    <scope>NUCLEOTIDE SEQUENCE [LARGE SCALE GENOMIC DNA]</scope>
    <source>
        <strain evidence="3">MP5ACTX9</strain>
    </source>
</reference>
<keyword evidence="1" id="KW-0472">Membrane</keyword>
<feature type="transmembrane region" description="Helical" evidence="1">
    <location>
        <begin position="79"/>
        <end position="99"/>
    </location>
</feature>
<feature type="transmembrane region" description="Helical" evidence="1">
    <location>
        <begin position="105"/>
        <end position="122"/>
    </location>
</feature>
<dbReference type="OrthoDB" id="117836at2"/>
<feature type="transmembrane region" description="Helical" evidence="1">
    <location>
        <begin position="218"/>
        <end position="245"/>
    </location>
</feature>